<keyword evidence="3" id="KW-1185">Reference proteome</keyword>
<dbReference type="OrthoDB" id="342264at2759"/>
<reference evidence="2 3" key="1">
    <citation type="journal article" date="2013" name="PLoS ONE">
        <title>Predicting the Proteins of Angomonas deanei, Strigomonas culicis and Their Respective Endosymbionts Reveals New Aspects of the Trypanosomatidae Family.</title>
        <authorList>
            <person name="Motta M.C."/>
            <person name="Martins A.C."/>
            <person name="de Souza S.S."/>
            <person name="Catta-Preta C.M."/>
            <person name="Silva R."/>
            <person name="Klein C.C."/>
            <person name="de Almeida L.G."/>
            <person name="de Lima Cunha O."/>
            <person name="Ciapina L.P."/>
            <person name="Brocchi M."/>
            <person name="Colabardini A.C."/>
            <person name="de Araujo Lima B."/>
            <person name="Machado C.R."/>
            <person name="de Almeida Soares C.M."/>
            <person name="Probst C.M."/>
            <person name="de Menezes C.B."/>
            <person name="Thompson C.E."/>
            <person name="Bartholomeu D.C."/>
            <person name="Gradia D.F."/>
            <person name="Pavoni D.P."/>
            <person name="Grisard E.C."/>
            <person name="Fantinatti-Garboggini F."/>
            <person name="Marchini F.K."/>
            <person name="Rodrigues-Luiz G.F."/>
            <person name="Wagner G."/>
            <person name="Goldman G.H."/>
            <person name="Fietto J.L."/>
            <person name="Elias M.C."/>
            <person name="Goldman M.H."/>
            <person name="Sagot M.F."/>
            <person name="Pereira M."/>
            <person name="Stoco P.H."/>
            <person name="de Mendonca-Neto R.P."/>
            <person name="Teixeira S.M."/>
            <person name="Maciel T.E."/>
            <person name="de Oliveira Mendes T.A."/>
            <person name="Urmenyi T.P."/>
            <person name="de Souza W."/>
            <person name="Schenkman S."/>
            <person name="de Vasconcelos A.T."/>
        </authorList>
    </citation>
    <scope>NUCLEOTIDE SEQUENCE [LARGE SCALE GENOMIC DNA]</scope>
</reference>
<sequence length="459" mass="51344">MLESESDTEPSCSFYSSSTEAGDSNSDGSLDNEMRMEKSCDCILFARCHFTADKCSTDAATDCYGTTTSSLPLRMERHVRRCGEDRSFQTYVDVGRSLFKKFSVDATHEKRLLPFMSRHQARLVLTFKPSRCGATPFYCETLSIVALARHVSFRSTPLLPHHRYRFRVEHGQPSICIDVMTKCTLELSLTPNTDFSSLAGLQLQLPAAVSNPVTTTRSTQLKRQVKASATSSTHKFVAYTTGMRLTASEEARCKRLGLLLNPNLKRAAEAQVLIVGDSLIRSIKLLSVLPHIRAIVKQEWLAEVMRTKSTSVAFAPYIYEASPPLHQSVETLNQFKFEELLAVPSAARRCLFSDQVFWVHKSVVPQEPPLNDVKTVLTSSGGTITRHLKEATVLIVPQKRPRGEHWEDAALSEALHTHSVATVDDIFRSIFQQVKVFSSPSEEKRFSRGVKVRAKQKAV</sequence>
<dbReference type="Proteomes" id="UP000015354">
    <property type="component" value="Unassembled WGS sequence"/>
</dbReference>
<evidence type="ECO:0000313" key="2">
    <source>
        <dbReference type="EMBL" id="EPY18253.1"/>
    </source>
</evidence>
<accession>S9TP83</accession>
<gene>
    <name evidence="2" type="ORF">STCU_10096</name>
</gene>
<evidence type="ECO:0000256" key="1">
    <source>
        <dbReference type="SAM" id="MobiDB-lite"/>
    </source>
</evidence>
<evidence type="ECO:0008006" key="4">
    <source>
        <dbReference type="Google" id="ProtNLM"/>
    </source>
</evidence>
<dbReference type="AlphaFoldDB" id="S9TP83"/>
<feature type="region of interest" description="Disordered" evidence="1">
    <location>
        <begin position="1"/>
        <end position="30"/>
    </location>
</feature>
<evidence type="ECO:0000313" key="3">
    <source>
        <dbReference type="Proteomes" id="UP000015354"/>
    </source>
</evidence>
<protein>
    <recommendedName>
        <fullName evidence="4">BRCT domain-containing protein</fullName>
    </recommendedName>
</protein>
<dbReference type="EMBL" id="ATMH01010024">
    <property type="protein sequence ID" value="EPY18253.1"/>
    <property type="molecule type" value="Genomic_DNA"/>
</dbReference>
<name>S9TP83_9TRYP</name>
<proteinExistence type="predicted"/>
<feature type="compositionally biased region" description="Polar residues" evidence="1">
    <location>
        <begin position="9"/>
        <end position="29"/>
    </location>
</feature>
<organism evidence="2 3">
    <name type="scientific">Strigomonas culicis</name>
    <dbReference type="NCBI Taxonomy" id="28005"/>
    <lineage>
        <taxon>Eukaryota</taxon>
        <taxon>Discoba</taxon>
        <taxon>Euglenozoa</taxon>
        <taxon>Kinetoplastea</taxon>
        <taxon>Metakinetoplastina</taxon>
        <taxon>Trypanosomatida</taxon>
        <taxon>Trypanosomatidae</taxon>
        <taxon>Strigomonadinae</taxon>
        <taxon>Strigomonas</taxon>
    </lineage>
</organism>
<comment type="caution">
    <text evidence="2">The sequence shown here is derived from an EMBL/GenBank/DDBJ whole genome shotgun (WGS) entry which is preliminary data.</text>
</comment>